<evidence type="ECO:0000313" key="1">
    <source>
        <dbReference type="EMBL" id="KAI3683485.1"/>
    </source>
</evidence>
<comment type="caution">
    <text evidence="1">The sequence shown here is derived from an EMBL/GenBank/DDBJ whole genome shotgun (WGS) entry which is preliminary data.</text>
</comment>
<keyword evidence="2" id="KW-1185">Reference proteome</keyword>
<reference evidence="1 2" key="2">
    <citation type="journal article" date="2022" name="Mol. Ecol. Resour.">
        <title>The genomes of chicory, endive, great burdock and yacon provide insights into Asteraceae paleo-polyploidization history and plant inulin production.</title>
        <authorList>
            <person name="Fan W."/>
            <person name="Wang S."/>
            <person name="Wang H."/>
            <person name="Wang A."/>
            <person name="Jiang F."/>
            <person name="Liu H."/>
            <person name="Zhao H."/>
            <person name="Xu D."/>
            <person name="Zhang Y."/>
        </authorList>
    </citation>
    <scope>NUCLEOTIDE SEQUENCE [LARGE SCALE GENOMIC DNA]</scope>
    <source>
        <strain evidence="2">cv. Yunnan</strain>
        <tissue evidence="1">Leaves</tissue>
    </source>
</reference>
<organism evidence="1 2">
    <name type="scientific">Smallanthus sonchifolius</name>
    <dbReference type="NCBI Taxonomy" id="185202"/>
    <lineage>
        <taxon>Eukaryota</taxon>
        <taxon>Viridiplantae</taxon>
        <taxon>Streptophyta</taxon>
        <taxon>Embryophyta</taxon>
        <taxon>Tracheophyta</taxon>
        <taxon>Spermatophyta</taxon>
        <taxon>Magnoliopsida</taxon>
        <taxon>eudicotyledons</taxon>
        <taxon>Gunneridae</taxon>
        <taxon>Pentapetalae</taxon>
        <taxon>asterids</taxon>
        <taxon>campanulids</taxon>
        <taxon>Asterales</taxon>
        <taxon>Asteraceae</taxon>
        <taxon>Asteroideae</taxon>
        <taxon>Heliantheae alliance</taxon>
        <taxon>Millerieae</taxon>
        <taxon>Smallanthus</taxon>
    </lineage>
</organism>
<proteinExistence type="predicted"/>
<accession>A0ACB8YEN4</accession>
<dbReference type="EMBL" id="CM042045">
    <property type="protein sequence ID" value="KAI3683485.1"/>
    <property type="molecule type" value="Genomic_DNA"/>
</dbReference>
<evidence type="ECO:0000313" key="2">
    <source>
        <dbReference type="Proteomes" id="UP001056120"/>
    </source>
</evidence>
<sequence>MALLLTRSIACVVDLYARAGLFKEAEEFVMDMEVEPDSPVLGTLVSACRVHGNEEMGRRVSETLVEKGASGGTLALVSNSYASSSRWDESMEVRNVMSCLGLKKMVGCSWIELDV</sequence>
<protein>
    <submittedName>
        <fullName evidence="1">Uncharacterized protein</fullName>
    </submittedName>
</protein>
<name>A0ACB8YEN4_9ASTR</name>
<gene>
    <name evidence="1" type="ORF">L1987_83989</name>
</gene>
<reference evidence="2" key="1">
    <citation type="journal article" date="2022" name="Mol. Ecol. Resour.">
        <title>The genomes of chicory, endive, great burdock and yacon provide insights into Asteraceae palaeo-polyploidization history and plant inulin production.</title>
        <authorList>
            <person name="Fan W."/>
            <person name="Wang S."/>
            <person name="Wang H."/>
            <person name="Wang A."/>
            <person name="Jiang F."/>
            <person name="Liu H."/>
            <person name="Zhao H."/>
            <person name="Xu D."/>
            <person name="Zhang Y."/>
        </authorList>
    </citation>
    <scope>NUCLEOTIDE SEQUENCE [LARGE SCALE GENOMIC DNA]</scope>
    <source>
        <strain evidence="2">cv. Yunnan</strain>
    </source>
</reference>
<dbReference type="Proteomes" id="UP001056120">
    <property type="component" value="Linkage Group LG28"/>
</dbReference>